<name>L0K600_9EURY</name>
<keyword evidence="2" id="KW-0812">Transmembrane</keyword>
<dbReference type="GeneID" id="14405994"/>
<dbReference type="EMBL" id="CP003931">
    <property type="protein sequence ID" value="AGB39960.1"/>
    <property type="molecule type" value="Genomic_DNA"/>
</dbReference>
<proteinExistence type="predicted"/>
<evidence type="ECO:0000256" key="2">
    <source>
        <dbReference type="SAM" id="Phobius"/>
    </source>
</evidence>
<gene>
    <name evidence="4" type="ORF">Natoc_4268</name>
</gene>
<dbReference type="AlphaFoldDB" id="L0K600"/>
<keyword evidence="4" id="KW-0614">Plasmid</keyword>
<dbReference type="OrthoDB" id="331021at2157"/>
<evidence type="ECO:0000256" key="1">
    <source>
        <dbReference type="SAM" id="MobiDB-lite"/>
    </source>
</evidence>
<keyword evidence="5" id="KW-1185">Reference proteome</keyword>
<keyword evidence="2" id="KW-1133">Transmembrane helix</keyword>
<feature type="transmembrane region" description="Helical" evidence="2">
    <location>
        <begin position="171"/>
        <end position="187"/>
    </location>
</feature>
<keyword evidence="2" id="KW-0472">Membrane</keyword>
<evidence type="ECO:0000259" key="3">
    <source>
        <dbReference type="Pfam" id="PF24035"/>
    </source>
</evidence>
<dbReference type="HOGENOM" id="CLU_093378_1_0_2"/>
<sequence>MAPGIRSGSQGTNADVSDARADAQLSDDARFYLLQSNRRREAIEYLLSVDETVRISTLARHVAAVEHGTSTAEVTSEQYQRLYVPLYQLHLPKLDEHGVIEYRKERGLIDPTPTLAEFRPYLDPDDGTDVGASDDGSQNRAGGDWYIAATAGGGLLLALATIGIVPLSGEAVGVLIIGLFLVANAVSRRQD</sequence>
<dbReference type="InterPro" id="IPR055768">
    <property type="entry name" value="DUF7344"/>
</dbReference>
<accession>L0K600</accession>
<dbReference type="RefSeq" id="WP_015323391.1">
    <property type="nucleotide sequence ID" value="NC_019976.1"/>
</dbReference>
<feature type="region of interest" description="Disordered" evidence="1">
    <location>
        <begin position="1"/>
        <end position="20"/>
    </location>
</feature>
<geneLocation type="plasmid" evidence="4">
    <name>2</name>
</geneLocation>
<evidence type="ECO:0000313" key="5">
    <source>
        <dbReference type="Proteomes" id="UP000010878"/>
    </source>
</evidence>
<dbReference type="KEGG" id="nou:Natoc_4268"/>
<feature type="domain" description="DUF7344" evidence="3">
    <location>
        <begin position="31"/>
        <end position="109"/>
    </location>
</feature>
<dbReference type="Pfam" id="PF24035">
    <property type="entry name" value="DUF7344"/>
    <property type="match status" value="1"/>
</dbReference>
<reference evidence="4 5" key="1">
    <citation type="submission" date="2012-11" db="EMBL/GenBank/DDBJ databases">
        <title>FINISHED of Natronococcus occultus SP4, DSM 3396.</title>
        <authorList>
            <consortium name="DOE Joint Genome Institute"/>
            <person name="Eisen J."/>
            <person name="Huntemann M."/>
            <person name="Wei C.-L."/>
            <person name="Han J."/>
            <person name="Detter J.C."/>
            <person name="Han C."/>
            <person name="Tapia R."/>
            <person name="Chen A."/>
            <person name="Kyrpides N."/>
            <person name="Mavromatis K."/>
            <person name="Markowitz V."/>
            <person name="Szeto E."/>
            <person name="Ivanova N."/>
            <person name="Mikhailova N."/>
            <person name="Ovchinnikova G."/>
            <person name="Pagani I."/>
            <person name="Pati A."/>
            <person name="Goodwin L."/>
            <person name="Nordberg H.P."/>
            <person name="Cantor M.N."/>
            <person name="Hua S.X."/>
            <person name="Woyke T."/>
            <person name="Eisen J."/>
            <person name="Klenk H.-P."/>
            <person name="Klenk H.-P."/>
        </authorList>
    </citation>
    <scope>NUCLEOTIDE SEQUENCE [LARGE SCALE GENOMIC DNA]</scope>
    <source>
        <strain evidence="4 5">SP4</strain>
        <plasmid evidence="5">Plasmid 2</plasmid>
    </source>
</reference>
<feature type="transmembrane region" description="Helical" evidence="2">
    <location>
        <begin position="145"/>
        <end position="165"/>
    </location>
</feature>
<evidence type="ECO:0000313" key="4">
    <source>
        <dbReference type="EMBL" id="AGB39960.1"/>
    </source>
</evidence>
<dbReference type="Proteomes" id="UP000010878">
    <property type="component" value="Plasmid 2"/>
</dbReference>
<protein>
    <recommendedName>
        <fullName evidence="3">DUF7344 domain-containing protein</fullName>
    </recommendedName>
</protein>
<organism evidence="4 5">
    <name type="scientific">Natronococcus occultus SP4</name>
    <dbReference type="NCBI Taxonomy" id="694430"/>
    <lineage>
        <taxon>Archaea</taxon>
        <taxon>Methanobacteriati</taxon>
        <taxon>Methanobacteriota</taxon>
        <taxon>Stenosarchaea group</taxon>
        <taxon>Halobacteria</taxon>
        <taxon>Halobacteriales</taxon>
        <taxon>Natrialbaceae</taxon>
        <taxon>Natronococcus</taxon>
    </lineage>
</organism>